<dbReference type="KEGG" id="ccot:CCAX7_39920"/>
<accession>A0A402D527</accession>
<dbReference type="AlphaFoldDB" id="A0A402D527"/>
<feature type="domain" description="Ice-binding protein C-terminal" evidence="1">
    <location>
        <begin position="212"/>
        <end position="236"/>
    </location>
</feature>
<evidence type="ECO:0000259" key="1">
    <source>
        <dbReference type="Pfam" id="PF07589"/>
    </source>
</evidence>
<dbReference type="EMBL" id="AP025739">
    <property type="protein sequence ID" value="BDI31941.1"/>
    <property type="molecule type" value="Genomic_DNA"/>
</dbReference>
<dbReference type="InterPro" id="IPR013424">
    <property type="entry name" value="Ice-binding_C"/>
</dbReference>
<protein>
    <recommendedName>
        <fullName evidence="1">Ice-binding protein C-terminal domain-containing protein</fullName>
    </recommendedName>
</protein>
<dbReference type="Proteomes" id="UP000287394">
    <property type="component" value="Chromosome"/>
</dbReference>
<proteinExistence type="predicted"/>
<reference evidence="2 3" key="1">
    <citation type="journal article" date="2019" name="Int. J. Syst. Evol. Microbiol.">
        <title>Capsulimonas corticalis gen. nov., sp. nov., an aerobic capsulated bacterium, of a novel bacterial order, Capsulimonadales ord. nov., of the class Armatimonadia of the phylum Armatimonadetes.</title>
        <authorList>
            <person name="Li J."/>
            <person name="Kudo C."/>
            <person name="Tonouchi A."/>
        </authorList>
    </citation>
    <scope>NUCLEOTIDE SEQUENCE [LARGE SCALE GENOMIC DNA]</scope>
    <source>
        <strain evidence="2 3">AX-7</strain>
    </source>
</reference>
<name>A0A402D527_9BACT</name>
<organism evidence="2 3">
    <name type="scientific">Capsulimonas corticalis</name>
    <dbReference type="NCBI Taxonomy" id="2219043"/>
    <lineage>
        <taxon>Bacteria</taxon>
        <taxon>Bacillati</taxon>
        <taxon>Armatimonadota</taxon>
        <taxon>Armatimonadia</taxon>
        <taxon>Capsulimonadales</taxon>
        <taxon>Capsulimonadaceae</taxon>
        <taxon>Capsulimonas</taxon>
    </lineage>
</organism>
<evidence type="ECO:0000313" key="3">
    <source>
        <dbReference type="Proteomes" id="UP000287394"/>
    </source>
</evidence>
<keyword evidence="3" id="KW-1185">Reference proteome</keyword>
<gene>
    <name evidence="2" type="ORF">CCAX7_39920</name>
</gene>
<dbReference type="Pfam" id="PF07589">
    <property type="entry name" value="PEP-CTERM"/>
    <property type="match status" value="1"/>
</dbReference>
<dbReference type="NCBIfam" id="TIGR02595">
    <property type="entry name" value="PEP_CTERM"/>
    <property type="match status" value="1"/>
</dbReference>
<evidence type="ECO:0000313" key="2">
    <source>
        <dbReference type="EMBL" id="BDI31941.1"/>
    </source>
</evidence>
<sequence>MINLNDMKKWSASIAAGAFTVAAFGFAQPVQAASWNAANDFSKTANPNSVWSYAGSNSGVFTYESTEGSGLDAWHAGPGSLPYVAHNGATTTNYSYGTVAVPANGITMHPGADGEKSEVIFTAPTAGHYKVNASFFGESLPGYPATSTDVHVNVNGSTALFNNFVSAYGVGPSYSNSYLLLNAGDKLEFTVGYGPNGNYLYDSTGFNASISAVPEPSAFAAFGVGLAVLGACFYRRRQVIA</sequence>